<keyword evidence="2" id="KW-1185">Reference proteome</keyword>
<gene>
    <name evidence="1" type="ORF">I41_00760</name>
</gene>
<evidence type="ECO:0000313" key="1">
    <source>
        <dbReference type="EMBL" id="QDT70923.1"/>
    </source>
</evidence>
<dbReference type="OrthoDB" id="4268166at2"/>
<dbReference type="KEGG" id="llh:I41_00760"/>
<evidence type="ECO:0000313" key="2">
    <source>
        <dbReference type="Proteomes" id="UP000317909"/>
    </source>
</evidence>
<dbReference type="Proteomes" id="UP000317909">
    <property type="component" value="Chromosome"/>
</dbReference>
<name>A0A517TRC1_9BACT</name>
<accession>A0A517TRC1</accession>
<organism evidence="1 2">
    <name type="scientific">Lacipirellula limnantheis</name>
    <dbReference type="NCBI Taxonomy" id="2528024"/>
    <lineage>
        <taxon>Bacteria</taxon>
        <taxon>Pseudomonadati</taxon>
        <taxon>Planctomycetota</taxon>
        <taxon>Planctomycetia</taxon>
        <taxon>Pirellulales</taxon>
        <taxon>Lacipirellulaceae</taxon>
        <taxon>Lacipirellula</taxon>
    </lineage>
</organism>
<dbReference type="EMBL" id="CP036339">
    <property type="protein sequence ID" value="QDT70923.1"/>
    <property type="molecule type" value="Genomic_DNA"/>
</dbReference>
<dbReference type="RefSeq" id="WP_145429891.1">
    <property type="nucleotide sequence ID" value="NZ_CP036339.1"/>
</dbReference>
<dbReference type="AlphaFoldDB" id="A0A517TRC1"/>
<proteinExistence type="predicted"/>
<sequence>MRLVTVTPAGRRPYLEILANYLLRRRDLIDHHQWWLNTRVPDDVAYIYRLADRYPSFFRVVAKPVGPQDRIGYTIWRYMSECTDAETIYLRLDDDICYMADDAIQQMRDARMARPEPLLILGNIVNNAVCSHFHQRAGLLPNSWGTVANDCMDANGWRSGAFARRLHRRFLKDLAAGRETWWRRAAMPVDGTARFSINAICWRGDDFREIPETRGGEVDEEPFLTADMPRRLGRPNVICTDALFGHYAFLTQRPFLERTSPEILASYRQLSEQAAASPHLPLLEQSYLRVRRAVGVSGWYAEQGFAKAGELYRTGKQFVRGRRAA</sequence>
<reference evidence="1 2" key="1">
    <citation type="submission" date="2019-02" db="EMBL/GenBank/DDBJ databases">
        <title>Deep-cultivation of Planctomycetes and their phenomic and genomic characterization uncovers novel biology.</title>
        <authorList>
            <person name="Wiegand S."/>
            <person name="Jogler M."/>
            <person name="Boedeker C."/>
            <person name="Pinto D."/>
            <person name="Vollmers J."/>
            <person name="Rivas-Marin E."/>
            <person name="Kohn T."/>
            <person name="Peeters S.H."/>
            <person name="Heuer A."/>
            <person name="Rast P."/>
            <person name="Oberbeckmann S."/>
            <person name="Bunk B."/>
            <person name="Jeske O."/>
            <person name="Meyerdierks A."/>
            <person name="Storesund J.E."/>
            <person name="Kallscheuer N."/>
            <person name="Luecker S."/>
            <person name="Lage O.M."/>
            <person name="Pohl T."/>
            <person name="Merkel B.J."/>
            <person name="Hornburger P."/>
            <person name="Mueller R.-W."/>
            <person name="Bruemmer F."/>
            <person name="Labrenz M."/>
            <person name="Spormann A.M."/>
            <person name="Op den Camp H."/>
            <person name="Overmann J."/>
            <person name="Amann R."/>
            <person name="Jetten M.S.M."/>
            <person name="Mascher T."/>
            <person name="Medema M.H."/>
            <person name="Devos D.P."/>
            <person name="Kaster A.-K."/>
            <person name="Ovreas L."/>
            <person name="Rohde M."/>
            <person name="Galperin M.Y."/>
            <person name="Jogler C."/>
        </authorList>
    </citation>
    <scope>NUCLEOTIDE SEQUENCE [LARGE SCALE GENOMIC DNA]</scope>
    <source>
        <strain evidence="1 2">I41</strain>
    </source>
</reference>
<protein>
    <recommendedName>
        <fullName evidence="3">Glycosyl transferase family 2</fullName>
    </recommendedName>
</protein>
<evidence type="ECO:0008006" key="3">
    <source>
        <dbReference type="Google" id="ProtNLM"/>
    </source>
</evidence>